<name>A0A5A7TJY3_CUCMM</name>
<dbReference type="PANTHER" id="PTHR33018:SF37">
    <property type="entry name" value="TRANSPOSASE TNP1_EN_SPM-LIKE DOMAIN-CONTAINING PROTEIN"/>
    <property type="match status" value="1"/>
</dbReference>
<dbReference type="AlphaFoldDB" id="A0A5A7TJY3"/>
<dbReference type="GO" id="GO:0008234">
    <property type="term" value="F:cysteine-type peptidase activity"/>
    <property type="evidence" value="ECO:0007669"/>
    <property type="project" value="InterPro"/>
</dbReference>
<dbReference type="InterPro" id="IPR025312">
    <property type="entry name" value="DUF4216"/>
</dbReference>
<proteinExistence type="inferred from homology"/>
<dbReference type="InterPro" id="IPR038765">
    <property type="entry name" value="Papain-like_cys_pep_sf"/>
</dbReference>
<dbReference type="GO" id="GO:0006508">
    <property type="term" value="P:proteolysis"/>
    <property type="evidence" value="ECO:0007669"/>
    <property type="project" value="UniProtKB-KW"/>
</dbReference>
<comment type="caution">
    <text evidence="6">The sequence shown here is derived from an EMBL/GenBank/DDBJ whole genome shotgun (WGS) entry which is preliminary data.</text>
</comment>
<evidence type="ECO:0000313" key="7">
    <source>
        <dbReference type="Proteomes" id="UP000321393"/>
    </source>
</evidence>
<dbReference type="Pfam" id="PF02902">
    <property type="entry name" value="Peptidase_C48"/>
    <property type="match status" value="1"/>
</dbReference>
<dbReference type="EMBL" id="SSTE01015080">
    <property type="protein sequence ID" value="KAA0043582.1"/>
    <property type="molecule type" value="Genomic_DNA"/>
</dbReference>
<evidence type="ECO:0000259" key="4">
    <source>
        <dbReference type="Pfam" id="PF02902"/>
    </source>
</evidence>
<organism evidence="6 7">
    <name type="scientific">Cucumis melo var. makuwa</name>
    <name type="common">Oriental melon</name>
    <dbReference type="NCBI Taxonomy" id="1194695"/>
    <lineage>
        <taxon>Eukaryota</taxon>
        <taxon>Viridiplantae</taxon>
        <taxon>Streptophyta</taxon>
        <taxon>Embryophyta</taxon>
        <taxon>Tracheophyta</taxon>
        <taxon>Spermatophyta</taxon>
        <taxon>Magnoliopsida</taxon>
        <taxon>eudicotyledons</taxon>
        <taxon>Gunneridae</taxon>
        <taxon>Pentapetalae</taxon>
        <taxon>rosids</taxon>
        <taxon>fabids</taxon>
        <taxon>Cucurbitales</taxon>
        <taxon>Cucurbitaceae</taxon>
        <taxon>Benincaseae</taxon>
        <taxon>Cucumis</taxon>
    </lineage>
</organism>
<gene>
    <name evidence="6" type="ORF">E6C27_scaffold320G00100</name>
</gene>
<dbReference type="Gene3D" id="3.40.395.10">
    <property type="entry name" value="Adenoviral Proteinase, Chain A"/>
    <property type="match status" value="1"/>
</dbReference>
<accession>A0A5A7TJY3</accession>
<dbReference type="PANTHER" id="PTHR33018">
    <property type="entry name" value="OS10G0338966 PROTEIN-RELATED"/>
    <property type="match status" value="1"/>
</dbReference>
<evidence type="ECO:0000313" key="6">
    <source>
        <dbReference type="EMBL" id="KAA0043582.1"/>
    </source>
</evidence>
<reference evidence="6 7" key="1">
    <citation type="submission" date="2019-08" db="EMBL/GenBank/DDBJ databases">
        <title>Draft genome sequences of two oriental melons (Cucumis melo L. var makuwa).</title>
        <authorList>
            <person name="Kwon S.-Y."/>
        </authorList>
    </citation>
    <scope>NUCLEOTIDE SEQUENCE [LARGE SCALE GENOMIC DNA]</scope>
    <source>
        <strain evidence="7">cv. SW 3</strain>
        <tissue evidence="6">Leaf</tissue>
    </source>
</reference>
<evidence type="ECO:0000259" key="5">
    <source>
        <dbReference type="Pfam" id="PF13952"/>
    </source>
</evidence>
<dbReference type="Pfam" id="PF13952">
    <property type="entry name" value="DUF4216"/>
    <property type="match status" value="1"/>
</dbReference>
<dbReference type="Proteomes" id="UP000321393">
    <property type="component" value="Unassembled WGS sequence"/>
</dbReference>
<dbReference type="InterPro" id="IPR003653">
    <property type="entry name" value="Peptidase_C48_C"/>
</dbReference>
<evidence type="ECO:0000256" key="1">
    <source>
        <dbReference type="ARBA" id="ARBA00005234"/>
    </source>
</evidence>
<dbReference type="OrthoDB" id="1869436at2759"/>
<sequence>MSRPKCHSMLPDEGMPPRHPLCISPRDGALNAYGKQLFNLTERCQKARRDDIRRVQNSGVSITATTMQVSSSKDKNPVMSDMTFYGVIREIWEIDYHQLSFILFKCDWVDNRSGVKVDELGFTIVDLKRIGHKSDSFILATQAKQVFYVQDSANPEWSVVLTSPQRTIEEDFFEDEIGDMLQECGYETIKRMPNVDTPNETDDTNSTYIRHDCEGRWVEKVRNITAIFMMEDSSEDEREMLPEVRKKSFVPRGPTTMSELALVRDSGQKLSIQFNEHGQPVGATSKKMQSYIGVCVRQQIPITYNSWKEVPNELKDKIYDCISISFDLQPNAKHSILMSASRKFRTFKTTLTQKYILPSKDQPSLLQFPPKIYSHINQEDWESFVDAKLSEEWEDYSRIQRERRSKCVYNHHMSRKGYANLADELKITHDVSYRSTLWKEARKGKNNDYFDDATRDFATNKNEDILTDTLGSKEHGGRVRGVGAFVSQSQYFNTVKGKEKMCHKEEDDSRCKSDKKRSNHLRSSIGSINIDLDADEDTPTNKGVEGTPCQLSIGSINNIIAVATIIEDNIGCPNVKVLVDVVTGENLTIPNPEHSTRKDVVYPSNYTDVNEIIKLLNRHAMNNMKDVDMIRIPMNELIFGSDKFVYLAREDLLHYCGMVEIGYMCILAYITFHWMLHVIDLRKNCVYVLDSLRSKVNEDIHGIINVLKTWQAKHDLQRYRSTPKWRLVKCPHQLDSVGCGYYVQKYIHEIVHNSSTSITNLFNTKNAYRQEEIDEIRTEWAAFVSRFV</sequence>
<evidence type="ECO:0000256" key="3">
    <source>
        <dbReference type="ARBA" id="ARBA00022801"/>
    </source>
</evidence>
<feature type="domain" description="DUF4216" evidence="5">
    <location>
        <begin position="92"/>
        <end position="160"/>
    </location>
</feature>
<dbReference type="SUPFAM" id="SSF54001">
    <property type="entry name" value="Cysteine proteinases"/>
    <property type="match status" value="1"/>
</dbReference>
<feature type="domain" description="Ubiquitin-like protease family profile" evidence="4">
    <location>
        <begin position="665"/>
        <end position="781"/>
    </location>
</feature>
<evidence type="ECO:0000256" key="2">
    <source>
        <dbReference type="ARBA" id="ARBA00022670"/>
    </source>
</evidence>
<keyword evidence="3" id="KW-0378">Hydrolase</keyword>
<protein>
    <recommendedName>
        <fullName evidence="8">Transposase</fullName>
    </recommendedName>
</protein>
<comment type="similarity">
    <text evidence="1">Belongs to the peptidase C48 family.</text>
</comment>
<evidence type="ECO:0008006" key="8">
    <source>
        <dbReference type="Google" id="ProtNLM"/>
    </source>
</evidence>
<keyword evidence="2" id="KW-0645">Protease</keyword>